<evidence type="ECO:0000313" key="3">
    <source>
        <dbReference type="EMBL" id="QQR37655.1"/>
    </source>
</evidence>
<feature type="signal peptide" evidence="2">
    <location>
        <begin position="1"/>
        <end position="27"/>
    </location>
</feature>
<feature type="chain" id="PRO_5047388001" evidence="2">
    <location>
        <begin position="28"/>
        <end position="218"/>
    </location>
</feature>
<protein>
    <submittedName>
        <fullName evidence="3">Spy/CpxP family protein refolding chaperone</fullName>
    </submittedName>
</protein>
<dbReference type="RefSeq" id="WP_201662286.1">
    <property type="nucleotide sequence ID" value="NZ_CP068047.1"/>
</dbReference>
<dbReference type="EMBL" id="CP068047">
    <property type="protein sequence ID" value="QQR37655.1"/>
    <property type="molecule type" value="Genomic_DNA"/>
</dbReference>
<organism evidence="3 4">
    <name type="scientific">Devosia oryziradicis</name>
    <dbReference type="NCBI Taxonomy" id="2801335"/>
    <lineage>
        <taxon>Bacteria</taxon>
        <taxon>Pseudomonadati</taxon>
        <taxon>Pseudomonadota</taxon>
        <taxon>Alphaproteobacteria</taxon>
        <taxon>Hyphomicrobiales</taxon>
        <taxon>Devosiaceae</taxon>
        <taxon>Devosia</taxon>
    </lineage>
</organism>
<gene>
    <name evidence="3" type="ORF">JI749_08650</name>
</gene>
<keyword evidence="4" id="KW-1185">Reference proteome</keyword>
<proteinExistence type="predicted"/>
<accession>A0ABX7C0A2</accession>
<dbReference type="Pfam" id="PF07813">
    <property type="entry name" value="LTXXQ"/>
    <property type="match status" value="1"/>
</dbReference>
<evidence type="ECO:0000313" key="4">
    <source>
        <dbReference type="Proteomes" id="UP000595460"/>
    </source>
</evidence>
<sequence>MKTITTTAIVALMTATTGLSAISPTFAQEAAPMQVHADNGPGFHLRRDNQGPGPMGGQRGGDFLNFARGAEAIEVALVHLSHRIELTSEQQALFDTLKTTALSAAADFETATEGLRPQRPVEGEVAAVTPPDMSERLENRIAIEKAHLAALEAVQPAATAFFDSLTDEQKAQLTPQRPDRDGMPGFGKGGPRHHQGGLPTPEGGPAAPEGGPAAPANG</sequence>
<dbReference type="Proteomes" id="UP000595460">
    <property type="component" value="Chromosome"/>
</dbReference>
<name>A0ABX7C0A2_9HYPH</name>
<dbReference type="InterPro" id="IPR012899">
    <property type="entry name" value="LTXXQ"/>
</dbReference>
<feature type="region of interest" description="Disordered" evidence="1">
    <location>
        <begin position="168"/>
        <end position="218"/>
    </location>
</feature>
<feature type="compositionally biased region" description="Low complexity" evidence="1">
    <location>
        <begin position="196"/>
        <end position="218"/>
    </location>
</feature>
<keyword evidence="2" id="KW-0732">Signal</keyword>
<reference evidence="3 4" key="1">
    <citation type="submission" date="2021-01" db="EMBL/GenBank/DDBJ databases">
        <title>Genome seq and assembly of Devosia sp. G19.</title>
        <authorList>
            <person name="Chhetri G."/>
        </authorList>
    </citation>
    <scope>NUCLEOTIDE SEQUENCE [LARGE SCALE GENOMIC DNA]</scope>
    <source>
        <strain evidence="3 4">G19</strain>
    </source>
</reference>
<evidence type="ECO:0000256" key="1">
    <source>
        <dbReference type="SAM" id="MobiDB-lite"/>
    </source>
</evidence>
<evidence type="ECO:0000256" key="2">
    <source>
        <dbReference type="SAM" id="SignalP"/>
    </source>
</evidence>